<sequence>MGLVSLKEILGDARKKQYAVPAFDTSNYNMVSSVVDVAEELRSPVILMGLKPDLTDDQFDHLAVTMKTIAEKATVPVCIHLDHATNSEIIKKAISQGYSSVMFDGSVLPLEENIKKTKEVVDYAHEYGVSVEAELGHVGDGIVGCSESEGEHKSTLTDPKEMEYFIKETEVDALAVSIGTAHGVYVAKPELDIKLLKELNQVSTVPLVMHGGSGTPDNMIEKSAKNGICKINIFSEILNAFFTAMKEKLNSTDNMSMWPHMAYEEPTKAMKETIEAKILLFGSNNRY</sequence>
<keyword evidence="4" id="KW-1185">Reference proteome</keyword>
<dbReference type="Pfam" id="PF01116">
    <property type="entry name" value="F_bP_aldolase"/>
    <property type="match status" value="1"/>
</dbReference>
<dbReference type="PIRSF" id="PIRSF001359">
    <property type="entry name" value="F_bP_aldolase_II"/>
    <property type="match status" value="1"/>
</dbReference>
<dbReference type="EMBL" id="CP046640">
    <property type="protein sequence ID" value="QTL99587.1"/>
    <property type="molecule type" value="Genomic_DNA"/>
</dbReference>
<protein>
    <submittedName>
        <fullName evidence="3">Ketose-bisphosphate aldolase</fullName>
    </submittedName>
</protein>
<dbReference type="InterPro" id="IPR050246">
    <property type="entry name" value="Class_II_FBP_aldolase"/>
</dbReference>
<evidence type="ECO:0000256" key="1">
    <source>
        <dbReference type="PIRSR" id="PIRSR001359-1"/>
    </source>
</evidence>
<proteinExistence type="predicted"/>
<dbReference type="Gene3D" id="3.20.20.70">
    <property type="entry name" value="Aldolase class I"/>
    <property type="match status" value="1"/>
</dbReference>
<dbReference type="CDD" id="cd00947">
    <property type="entry name" value="TBP_aldolase_IIB"/>
    <property type="match status" value="1"/>
</dbReference>
<dbReference type="SUPFAM" id="SSF51569">
    <property type="entry name" value="Aldolase"/>
    <property type="match status" value="1"/>
</dbReference>
<organism evidence="3 4">
    <name type="scientific">Iocasia fonsfrigidae</name>
    <dbReference type="NCBI Taxonomy" id="2682810"/>
    <lineage>
        <taxon>Bacteria</taxon>
        <taxon>Bacillati</taxon>
        <taxon>Bacillota</taxon>
        <taxon>Clostridia</taxon>
        <taxon>Halanaerobiales</taxon>
        <taxon>Halanaerobiaceae</taxon>
        <taxon>Iocasia</taxon>
    </lineage>
</organism>
<feature type="binding site" evidence="2">
    <location>
        <position position="182"/>
    </location>
    <ligand>
        <name>Zn(2+)</name>
        <dbReference type="ChEBI" id="CHEBI:29105"/>
        <label>1</label>
        <note>catalytic</note>
    </ligand>
</feature>
<feature type="binding site" evidence="2">
    <location>
        <position position="210"/>
    </location>
    <ligand>
        <name>Zn(2+)</name>
        <dbReference type="ChEBI" id="CHEBI:29105"/>
        <label>1</label>
        <note>catalytic</note>
    </ligand>
</feature>
<evidence type="ECO:0000256" key="2">
    <source>
        <dbReference type="PIRSR" id="PIRSR001359-3"/>
    </source>
</evidence>
<evidence type="ECO:0000313" key="3">
    <source>
        <dbReference type="EMBL" id="QTL99587.1"/>
    </source>
</evidence>
<dbReference type="InterPro" id="IPR000771">
    <property type="entry name" value="FBA_II"/>
</dbReference>
<dbReference type="GO" id="GO:0016832">
    <property type="term" value="F:aldehyde-lyase activity"/>
    <property type="evidence" value="ECO:0007669"/>
    <property type="project" value="InterPro"/>
</dbReference>
<dbReference type="GO" id="GO:0008270">
    <property type="term" value="F:zinc ion binding"/>
    <property type="evidence" value="ECO:0007669"/>
    <property type="project" value="InterPro"/>
</dbReference>
<dbReference type="PANTHER" id="PTHR30304:SF0">
    <property type="entry name" value="D-TAGATOSE-1,6-BISPHOSPHATE ALDOLASE SUBUNIT GATY-RELATED"/>
    <property type="match status" value="1"/>
</dbReference>
<accession>A0A8A7KL78</accession>
<reference evidence="3" key="1">
    <citation type="submission" date="2019-12" db="EMBL/GenBank/DDBJ databases">
        <authorList>
            <person name="zhang j."/>
            <person name="sun C.M."/>
        </authorList>
    </citation>
    <scope>NUCLEOTIDE SEQUENCE</scope>
    <source>
        <strain evidence="3">NS-1</strain>
    </source>
</reference>
<feature type="binding site" evidence="2">
    <location>
        <position position="104"/>
    </location>
    <ligand>
        <name>Zn(2+)</name>
        <dbReference type="ChEBI" id="CHEBI:29105"/>
        <label>2</label>
    </ligand>
</feature>
<feature type="binding site" evidence="2">
    <location>
        <position position="134"/>
    </location>
    <ligand>
        <name>Zn(2+)</name>
        <dbReference type="ChEBI" id="CHEBI:29105"/>
        <label>2</label>
    </ligand>
</feature>
<dbReference type="PANTHER" id="PTHR30304">
    <property type="entry name" value="D-TAGATOSE-1,6-BISPHOSPHATE ALDOLASE"/>
    <property type="match status" value="1"/>
</dbReference>
<dbReference type="GO" id="GO:0005975">
    <property type="term" value="P:carbohydrate metabolic process"/>
    <property type="evidence" value="ECO:0007669"/>
    <property type="project" value="InterPro"/>
</dbReference>
<comment type="cofactor">
    <cofactor evidence="2">
        <name>Zn(2+)</name>
        <dbReference type="ChEBI" id="CHEBI:29105"/>
    </cofactor>
    <text evidence="2">Binds 2 Zn(2+) ions per subunit. One is catalytic and the other provides a structural contribution.</text>
</comment>
<evidence type="ECO:0000313" key="4">
    <source>
        <dbReference type="Proteomes" id="UP000665020"/>
    </source>
</evidence>
<keyword evidence="2" id="KW-0862">Zinc</keyword>
<dbReference type="RefSeq" id="WP_230867919.1">
    <property type="nucleotide sequence ID" value="NZ_CP046640.1"/>
</dbReference>
<dbReference type="KEGG" id="ifn:GM661_17325"/>
<name>A0A8A7KL78_9FIRM</name>
<feature type="binding site" evidence="2">
    <location>
        <position position="83"/>
    </location>
    <ligand>
        <name>Zn(2+)</name>
        <dbReference type="ChEBI" id="CHEBI:29105"/>
        <label>1</label>
        <note>catalytic</note>
    </ligand>
</feature>
<dbReference type="NCBIfam" id="TIGR00167">
    <property type="entry name" value="cbbA"/>
    <property type="match status" value="1"/>
</dbReference>
<feature type="active site" description="Proton donor" evidence="1">
    <location>
        <position position="82"/>
    </location>
</feature>
<dbReference type="Proteomes" id="UP000665020">
    <property type="component" value="Chromosome"/>
</dbReference>
<dbReference type="AlphaFoldDB" id="A0A8A7KL78"/>
<dbReference type="InterPro" id="IPR013785">
    <property type="entry name" value="Aldolase_TIM"/>
</dbReference>
<gene>
    <name evidence="3" type="ORF">GM661_17325</name>
</gene>
<keyword evidence="2" id="KW-0479">Metal-binding</keyword>